<evidence type="ECO:0000313" key="10">
    <source>
        <dbReference type="EMBL" id="CAE0049025.1"/>
    </source>
</evidence>
<reference evidence="11" key="1">
    <citation type="submission" date="2021-01" db="EMBL/GenBank/DDBJ databases">
        <authorList>
            <person name="Corre E."/>
            <person name="Pelletier E."/>
            <person name="Niang G."/>
            <person name="Scheremetjew M."/>
            <person name="Finn R."/>
            <person name="Kale V."/>
            <person name="Holt S."/>
            <person name="Cochrane G."/>
            <person name="Meng A."/>
            <person name="Brown T."/>
            <person name="Cohen L."/>
        </authorList>
    </citation>
    <scope>NUCLEOTIDE SEQUENCE</scope>
    <source>
        <strain evidence="11">CCMP 769</strain>
    </source>
</reference>
<feature type="transmembrane region" description="Helical" evidence="9">
    <location>
        <begin position="7"/>
        <end position="25"/>
    </location>
</feature>
<feature type="transmembrane region" description="Helical" evidence="9">
    <location>
        <begin position="384"/>
        <end position="403"/>
    </location>
</feature>
<dbReference type="EMBL" id="HBHW01022231">
    <property type="protein sequence ID" value="CAE0049027.1"/>
    <property type="molecule type" value="Transcribed_RNA"/>
</dbReference>
<evidence type="ECO:0000313" key="12">
    <source>
        <dbReference type="EMBL" id="CAE0049028.1"/>
    </source>
</evidence>
<dbReference type="GO" id="GO:0032217">
    <property type="term" value="F:riboflavin transmembrane transporter activity"/>
    <property type="evidence" value="ECO:0007669"/>
    <property type="project" value="InterPro"/>
</dbReference>
<gene>
    <name evidence="10" type="ORF">RMAR00112_LOCUS17022</name>
    <name evidence="11" type="ORF">RMAR00112_LOCUS17024</name>
    <name evidence="12" type="ORF">RMAR00112_LOCUS17025</name>
</gene>
<sequence>MPSRAIVAKHVLFAMVGMGSGWMTSDAIWAQNPTFVKRFAAGLHLPSYLAITAQTLSAATILALMLHKVFRRGSSQQGEESSFHRRVIWAITCLQFVCLAVLAFLWRATLYSWPIVLFITTGFGQVIGVSNSIVVLPFISTRCTSNVVSSVSTGVQLSSMMAGLLGIAQQPTQGTDEAFSTSVFFMIFAAIAGLSICSWSYVSGTNLGIDPTVSEKPLTDVVENGAEADEVSDGAISIGGMYAILLPLDIAAWGIAPSILPFAAGAVAGSCDSTNEEALQTLRYAISLSFVALPIAAFTTAILPTFRKWVLAAMFCVGVFAFAVELSILMHATFILELSWAPSVLIVSHFVMRFIDTYLMTTAFRLITYKFSLTVDKRRHSEKLGLVISICGFLSTLTLFLLIHEKVIRCE</sequence>
<keyword evidence="4" id="KW-0813">Transport</keyword>
<evidence type="ECO:0000256" key="4">
    <source>
        <dbReference type="ARBA" id="ARBA00022448"/>
    </source>
</evidence>
<protein>
    <submittedName>
        <fullName evidence="11">Uncharacterized protein</fullName>
    </submittedName>
</protein>
<comment type="similarity">
    <text evidence="3">Belongs to the riboflavin transporter family.</text>
</comment>
<dbReference type="GO" id="GO:0005886">
    <property type="term" value="C:plasma membrane"/>
    <property type="evidence" value="ECO:0007669"/>
    <property type="project" value="UniProtKB-SubCell"/>
</dbReference>
<feature type="transmembrane region" description="Helical" evidence="9">
    <location>
        <begin position="179"/>
        <end position="202"/>
    </location>
</feature>
<dbReference type="PANTHER" id="PTHR12929">
    <property type="entry name" value="SOLUTE CARRIER FAMILY 52"/>
    <property type="match status" value="1"/>
</dbReference>
<dbReference type="AlphaFoldDB" id="A0A7S2ZRG2"/>
<accession>A0A7S2ZRG2</accession>
<dbReference type="PANTHER" id="PTHR12929:SF21">
    <property type="match status" value="1"/>
</dbReference>
<keyword evidence="6 9" id="KW-0812">Transmembrane</keyword>
<evidence type="ECO:0000256" key="3">
    <source>
        <dbReference type="ARBA" id="ARBA00006366"/>
    </source>
</evidence>
<evidence type="ECO:0000256" key="2">
    <source>
        <dbReference type="ARBA" id="ARBA00004651"/>
    </source>
</evidence>
<evidence type="ECO:0000256" key="6">
    <source>
        <dbReference type="ARBA" id="ARBA00022692"/>
    </source>
</evidence>
<feature type="transmembrane region" description="Helical" evidence="9">
    <location>
        <begin position="45"/>
        <end position="66"/>
    </location>
</feature>
<comment type="subcellular location">
    <subcellularLocation>
        <location evidence="2">Cell membrane</location>
        <topology evidence="2">Multi-pass membrane protein</topology>
    </subcellularLocation>
</comment>
<evidence type="ECO:0000256" key="1">
    <source>
        <dbReference type="ARBA" id="ARBA00000215"/>
    </source>
</evidence>
<keyword evidence="8 9" id="KW-0472">Membrane</keyword>
<evidence type="ECO:0000256" key="8">
    <source>
        <dbReference type="ARBA" id="ARBA00023136"/>
    </source>
</evidence>
<keyword evidence="5" id="KW-1003">Cell membrane</keyword>
<evidence type="ECO:0000313" key="11">
    <source>
        <dbReference type="EMBL" id="CAE0049027.1"/>
    </source>
</evidence>
<feature type="transmembrane region" description="Helical" evidence="9">
    <location>
        <begin position="146"/>
        <end position="167"/>
    </location>
</feature>
<organism evidence="11">
    <name type="scientific">Rhodosorus marinus</name>
    <dbReference type="NCBI Taxonomy" id="101924"/>
    <lineage>
        <taxon>Eukaryota</taxon>
        <taxon>Rhodophyta</taxon>
        <taxon>Stylonematophyceae</taxon>
        <taxon>Stylonematales</taxon>
        <taxon>Stylonemataceae</taxon>
        <taxon>Rhodosorus</taxon>
    </lineage>
</organism>
<evidence type="ECO:0000256" key="9">
    <source>
        <dbReference type="SAM" id="Phobius"/>
    </source>
</evidence>
<dbReference type="InterPro" id="IPR009357">
    <property type="entry name" value="Riboflavin_transptr"/>
</dbReference>
<dbReference type="EMBL" id="HBHW01022232">
    <property type="protein sequence ID" value="CAE0049028.1"/>
    <property type="molecule type" value="Transcribed_RNA"/>
</dbReference>
<feature type="transmembrane region" description="Helical" evidence="9">
    <location>
        <begin position="310"/>
        <end position="334"/>
    </location>
</feature>
<dbReference type="EMBL" id="HBHW01022229">
    <property type="protein sequence ID" value="CAE0049025.1"/>
    <property type="molecule type" value="Transcribed_RNA"/>
</dbReference>
<feature type="transmembrane region" description="Helical" evidence="9">
    <location>
        <begin position="284"/>
        <end position="303"/>
    </location>
</feature>
<comment type="catalytic activity">
    <reaction evidence="1">
        <text>riboflavin(in) = riboflavin(out)</text>
        <dbReference type="Rhea" id="RHEA:35015"/>
        <dbReference type="ChEBI" id="CHEBI:57986"/>
    </reaction>
</comment>
<feature type="transmembrane region" description="Helical" evidence="9">
    <location>
        <begin position="340"/>
        <end position="364"/>
    </location>
</feature>
<name>A0A7S2ZRG2_9RHOD</name>
<dbReference type="Pfam" id="PF06237">
    <property type="entry name" value="SLC52_ribofla_tr"/>
    <property type="match status" value="1"/>
</dbReference>
<feature type="transmembrane region" description="Helical" evidence="9">
    <location>
        <begin position="112"/>
        <end position="139"/>
    </location>
</feature>
<evidence type="ECO:0000256" key="5">
    <source>
        <dbReference type="ARBA" id="ARBA00022475"/>
    </source>
</evidence>
<feature type="transmembrane region" description="Helical" evidence="9">
    <location>
        <begin position="87"/>
        <end position="106"/>
    </location>
</feature>
<proteinExistence type="inferred from homology"/>
<evidence type="ECO:0000256" key="7">
    <source>
        <dbReference type="ARBA" id="ARBA00022989"/>
    </source>
</evidence>
<keyword evidence="7 9" id="KW-1133">Transmembrane helix</keyword>
<feature type="transmembrane region" description="Helical" evidence="9">
    <location>
        <begin position="242"/>
        <end position="264"/>
    </location>
</feature>